<organism evidence="5">
    <name type="scientific">hydrothermal vent metagenome</name>
    <dbReference type="NCBI Taxonomy" id="652676"/>
    <lineage>
        <taxon>unclassified sequences</taxon>
        <taxon>metagenomes</taxon>
        <taxon>ecological metagenomes</taxon>
    </lineage>
</organism>
<gene>
    <name evidence="5" type="ORF">MNBD_GAMMA16-519</name>
</gene>
<evidence type="ECO:0000256" key="3">
    <source>
        <dbReference type="ARBA" id="ARBA00022691"/>
    </source>
</evidence>
<dbReference type="EMBL" id="UOFO01000048">
    <property type="protein sequence ID" value="VAW84571.1"/>
    <property type="molecule type" value="Genomic_DNA"/>
</dbReference>
<dbReference type="AlphaFoldDB" id="A0A3B0YYU7"/>
<evidence type="ECO:0000256" key="1">
    <source>
        <dbReference type="ARBA" id="ARBA00022603"/>
    </source>
</evidence>
<dbReference type="Gene3D" id="3.40.50.150">
    <property type="entry name" value="Vaccinia Virus protein VP39"/>
    <property type="match status" value="1"/>
</dbReference>
<evidence type="ECO:0000256" key="2">
    <source>
        <dbReference type="ARBA" id="ARBA00022679"/>
    </source>
</evidence>
<keyword evidence="1" id="KW-0489">Methyltransferase</keyword>
<proteinExistence type="predicted"/>
<dbReference type="Pfam" id="PF08241">
    <property type="entry name" value="Methyltransf_11"/>
    <property type="match status" value="1"/>
</dbReference>
<evidence type="ECO:0000259" key="4">
    <source>
        <dbReference type="Pfam" id="PF08241"/>
    </source>
</evidence>
<keyword evidence="3" id="KW-0949">S-adenosyl-L-methionine</keyword>
<dbReference type="CDD" id="cd02440">
    <property type="entry name" value="AdoMet_MTases"/>
    <property type="match status" value="1"/>
</dbReference>
<dbReference type="GO" id="GO:0008168">
    <property type="term" value="F:methyltransferase activity"/>
    <property type="evidence" value="ECO:0007669"/>
    <property type="project" value="UniProtKB-KW"/>
</dbReference>
<dbReference type="InterPro" id="IPR029063">
    <property type="entry name" value="SAM-dependent_MTases_sf"/>
</dbReference>
<dbReference type="SUPFAM" id="SSF53335">
    <property type="entry name" value="S-adenosyl-L-methionine-dependent methyltransferases"/>
    <property type="match status" value="1"/>
</dbReference>
<name>A0A3B0YYU7_9ZZZZ</name>
<dbReference type="InterPro" id="IPR013216">
    <property type="entry name" value="Methyltransf_11"/>
</dbReference>
<dbReference type="PANTHER" id="PTHR43464:SF19">
    <property type="entry name" value="UBIQUINONE BIOSYNTHESIS O-METHYLTRANSFERASE, MITOCHONDRIAL"/>
    <property type="match status" value="1"/>
</dbReference>
<accession>A0A3B0YYU7</accession>
<sequence>MTESHFVNSETRFQFGQNWLDYSVLIDDEKIAQAERRLIKLLGSGALENKTFLDIGCGSGLHSLAALRLGAKQVLAIDLDPKSVATTQAVLNKFWRQNNFTVEQCSVFDLHTTGKGKFDIVYSWGVLHHTGNMVKAIEQASDRVKANGLLALALYGKTRHCERWTKIKYWYINATSEQQAKAERWYVRLFGFYILLRGKRLATHIANYNQKRGMDFYYDVRDWIGGYPYESISPDQLRQILTPRSFSIKKENVRRRSGLFGSGNDEYLFIKVGT</sequence>
<dbReference type="GO" id="GO:0032259">
    <property type="term" value="P:methylation"/>
    <property type="evidence" value="ECO:0007669"/>
    <property type="project" value="UniProtKB-KW"/>
</dbReference>
<dbReference type="PANTHER" id="PTHR43464">
    <property type="entry name" value="METHYLTRANSFERASE"/>
    <property type="match status" value="1"/>
</dbReference>
<evidence type="ECO:0000313" key="5">
    <source>
        <dbReference type="EMBL" id="VAW84571.1"/>
    </source>
</evidence>
<reference evidence="5" key="1">
    <citation type="submission" date="2018-06" db="EMBL/GenBank/DDBJ databases">
        <authorList>
            <person name="Zhirakovskaya E."/>
        </authorList>
    </citation>
    <scope>NUCLEOTIDE SEQUENCE</scope>
</reference>
<keyword evidence="2" id="KW-0808">Transferase</keyword>
<protein>
    <recommendedName>
        <fullName evidence="4">Methyltransferase type 11 domain-containing protein</fullName>
    </recommendedName>
</protein>
<feature type="domain" description="Methyltransferase type 11" evidence="4">
    <location>
        <begin position="53"/>
        <end position="151"/>
    </location>
</feature>